<keyword evidence="5" id="KW-1185">Reference proteome</keyword>
<dbReference type="Gene3D" id="3.30.479.30">
    <property type="entry name" value="Band 7 domain"/>
    <property type="match status" value="1"/>
</dbReference>
<dbReference type="RefSeq" id="WP_121196991.1">
    <property type="nucleotide sequence ID" value="NZ_RBKU01000001.1"/>
</dbReference>
<keyword evidence="4" id="KW-0378">Hydrolase</keyword>
<dbReference type="GO" id="GO:0008233">
    <property type="term" value="F:peptidase activity"/>
    <property type="evidence" value="ECO:0007669"/>
    <property type="project" value="UniProtKB-KW"/>
</dbReference>
<dbReference type="PANTHER" id="PTHR23222">
    <property type="entry name" value="PROHIBITIN"/>
    <property type="match status" value="1"/>
</dbReference>
<comment type="subcellular location">
    <subcellularLocation>
        <location evidence="1">Membrane</location>
        <topology evidence="1">Single-pass membrane protein</topology>
    </subcellularLocation>
</comment>
<dbReference type="Pfam" id="PF01145">
    <property type="entry name" value="Band_7"/>
    <property type="match status" value="1"/>
</dbReference>
<dbReference type="InterPro" id="IPR001107">
    <property type="entry name" value="Band_7"/>
</dbReference>
<organism evidence="4 5">
    <name type="scientific">Mucilaginibacter gracilis</name>
    <dbReference type="NCBI Taxonomy" id="423350"/>
    <lineage>
        <taxon>Bacteria</taxon>
        <taxon>Pseudomonadati</taxon>
        <taxon>Bacteroidota</taxon>
        <taxon>Sphingobacteriia</taxon>
        <taxon>Sphingobacteriales</taxon>
        <taxon>Sphingobacteriaceae</taxon>
        <taxon>Mucilaginibacter</taxon>
    </lineage>
</organism>
<dbReference type="GO" id="GO:0016020">
    <property type="term" value="C:membrane"/>
    <property type="evidence" value="ECO:0007669"/>
    <property type="project" value="UniProtKB-SubCell"/>
</dbReference>
<keyword evidence="2" id="KW-0812">Transmembrane</keyword>
<reference evidence="4 5" key="1">
    <citation type="submission" date="2018-10" db="EMBL/GenBank/DDBJ databases">
        <title>Genomic Encyclopedia of Archaeal and Bacterial Type Strains, Phase II (KMG-II): from individual species to whole genera.</title>
        <authorList>
            <person name="Goeker M."/>
        </authorList>
    </citation>
    <scope>NUCLEOTIDE SEQUENCE [LARGE SCALE GENOMIC DNA]</scope>
    <source>
        <strain evidence="4 5">DSM 18602</strain>
    </source>
</reference>
<name>A0A495IX69_9SPHI</name>
<feature type="domain" description="Band 7" evidence="3">
    <location>
        <begin position="46"/>
        <end position="220"/>
    </location>
</feature>
<proteinExistence type="predicted"/>
<gene>
    <name evidence="4" type="ORF">BDD43_1420</name>
</gene>
<keyword evidence="2" id="KW-1133">Transmembrane helix</keyword>
<dbReference type="SMART" id="SM00244">
    <property type="entry name" value="PHB"/>
    <property type="match status" value="1"/>
</dbReference>
<protein>
    <submittedName>
        <fullName evidence="4">Regulator of protease activity HflC (Stomatin/prohibitin superfamily)</fullName>
    </submittedName>
</protein>
<dbReference type="PRINTS" id="PR00679">
    <property type="entry name" value="PROHIBITIN"/>
</dbReference>
<sequence>MFIAIIGIIILIAGMVIKHSPSPNSHYSGIITIAGVVVVVLGLFSSSVKVIDKGTIGVQSFFGKVQPDVLEAGLHIIDPVVDVTVFDAKTQNYTMSAQTDEGQKKGDDAIKVLSSDGLEVTIDITVLYRLIPSKTPYLLQNIGADYIDNIVRPVSRTAILTNAVNYEAVELYSTKRGEFQAKIQQNIGASLAKNGMELQSILLRNISLPASVKASIESKINAEQDAQKMQFVLQKEKQEAERKRVEAQGIADYQKILSTGLSDKQLQYETIKAQKEIALSPNAKVIILGNGKGAPIILGKD</sequence>
<accession>A0A495IX69</accession>
<evidence type="ECO:0000256" key="2">
    <source>
        <dbReference type="SAM" id="Phobius"/>
    </source>
</evidence>
<dbReference type="InterPro" id="IPR036013">
    <property type="entry name" value="Band_7/SPFH_dom_sf"/>
</dbReference>
<evidence type="ECO:0000259" key="3">
    <source>
        <dbReference type="SMART" id="SM00244"/>
    </source>
</evidence>
<dbReference type="Proteomes" id="UP000268007">
    <property type="component" value="Unassembled WGS sequence"/>
</dbReference>
<evidence type="ECO:0000313" key="5">
    <source>
        <dbReference type="Proteomes" id="UP000268007"/>
    </source>
</evidence>
<dbReference type="OrthoDB" id="9792660at2"/>
<dbReference type="InterPro" id="IPR000163">
    <property type="entry name" value="Prohibitin"/>
</dbReference>
<dbReference type="CDD" id="cd03401">
    <property type="entry name" value="SPFH_prohibitin"/>
    <property type="match status" value="1"/>
</dbReference>
<evidence type="ECO:0000256" key="1">
    <source>
        <dbReference type="ARBA" id="ARBA00004167"/>
    </source>
</evidence>
<dbReference type="SUPFAM" id="SSF117892">
    <property type="entry name" value="Band 7/SPFH domain"/>
    <property type="match status" value="1"/>
</dbReference>
<dbReference type="AlphaFoldDB" id="A0A495IX69"/>
<dbReference type="GO" id="GO:0006508">
    <property type="term" value="P:proteolysis"/>
    <property type="evidence" value="ECO:0007669"/>
    <property type="project" value="UniProtKB-KW"/>
</dbReference>
<comment type="caution">
    <text evidence="4">The sequence shown here is derived from an EMBL/GenBank/DDBJ whole genome shotgun (WGS) entry which is preliminary data.</text>
</comment>
<feature type="transmembrane region" description="Helical" evidence="2">
    <location>
        <begin position="28"/>
        <end position="44"/>
    </location>
</feature>
<dbReference type="PANTHER" id="PTHR23222:SF0">
    <property type="entry name" value="PROHIBITIN 1"/>
    <property type="match status" value="1"/>
</dbReference>
<evidence type="ECO:0000313" key="4">
    <source>
        <dbReference type="EMBL" id="RKR81275.1"/>
    </source>
</evidence>
<keyword evidence="2" id="KW-0472">Membrane</keyword>
<keyword evidence="4" id="KW-0645">Protease</keyword>
<dbReference type="EMBL" id="RBKU01000001">
    <property type="protein sequence ID" value="RKR81275.1"/>
    <property type="molecule type" value="Genomic_DNA"/>
</dbReference>